<evidence type="ECO:0000256" key="1">
    <source>
        <dbReference type="ARBA" id="ARBA00022630"/>
    </source>
</evidence>
<keyword evidence="3" id="KW-0560">Oxidoreductase</keyword>
<keyword evidence="1" id="KW-0285">Flavoprotein</keyword>
<dbReference type="GO" id="GO:0008726">
    <property type="term" value="F:alkanesulfonate monooxygenase activity"/>
    <property type="evidence" value="ECO:0007669"/>
    <property type="project" value="TreeGrafter"/>
</dbReference>
<reference evidence="7" key="1">
    <citation type="submission" date="2016-10" db="EMBL/GenBank/DDBJ databases">
        <authorList>
            <person name="Varghese N."/>
        </authorList>
    </citation>
    <scope>NUCLEOTIDE SEQUENCE [LARGE SCALE GENOMIC DNA]</scope>
    <source>
        <strain evidence="7">DSM 44719</strain>
    </source>
</reference>
<feature type="domain" description="Luciferase-like" evidence="5">
    <location>
        <begin position="11"/>
        <end position="329"/>
    </location>
</feature>
<name>A0A1H4ZDM6_RHOJO</name>
<dbReference type="Gene3D" id="3.20.20.30">
    <property type="entry name" value="Luciferase-like domain"/>
    <property type="match status" value="1"/>
</dbReference>
<evidence type="ECO:0000256" key="4">
    <source>
        <dbReference type="ARBA" id="ARBA00023033"/>
    </source>
</evidence>
<evidence type="ECO:0000256" key="3">
    <source>
        <dbReference type="ARBA" id="ARBA00023002"/>
    </source>
</evidence>
<dbReference type="RefSeq" id="WP_073358344.1">
    <property type="nucleotide sequence ID" value="NZ_FNTL01000004.1"/>
</dbReference>
<keyword evidence="2" id="KW-0288">FMN</keyword>
<dbReference type="SUPFAM" id="SSF51679">
    <property type="entry name" value="Bacterial luciferase-like"/>
    <property type="match status" value="1"/>
</dbReference>
<dbReference type="Proteomes" id="UP000183407">
    <property type="component" value="Unassembled WGS sequence"/>
</dbReference>
<dbReference type="InterPro" id="IPR050172">
    <property type="entry name" value="SsuD_RutA_monooxygenase"/>
</dbReference>
<accession>A0A1H4ZDM6</accession>
<dbReference type="Pfam" id="PF00296">
    <property type="entry name" value="Bac_luciferase"/>
    <property type="match status" value="1"/>
</dbReference>
<dbReference type="OrthoDB" id="9814695at2"/>
<keyword evidence="4 6" id="KW-0503">Monooxygenase</keyword>
<evidence type="ECO:0000256" key="2">
    <source>
        <dbReference type="ARBA" id="ARBA00022643"/>
    </source>
</evidence>
<dbReference type="EMBL" id="FNTL01000004">
    <property type="protein sequence ID" value="SED27470.1"/>
    <property type="molecule type" value="Genomic_DNA"/>
</dbReference>
<gene>
    <name evidence="6" type="ORF">SAMN04490220_4033</name>
</gene>
<dbReference type="GO" id="GO:0046306">
    <property type="term" value="P:alkanesulfonate catabolic process"/>
    <property type="evidence" value="ECO:0007669"/>
    <property type="project" value="TreeGrafter"/>
</dbReference>
<protein>
    <submittedName>
        <fullName evidence="6">Alkanesulfonate monooxygenase</fullName>
    </submittedName>
</protein>
<proteinExistence type="predicted"/>
<dbReference type="CDD" id="cd01094">
    <property type="entry name" value="Alkanesulfonate_monoxygenase"/>
    <property type="match status" value="1"/>
</dbReference>
<dbReference type="InterPro" id="IPR011251">
    <property type="entry name" value="Luciferase-like_dom"/>
</dbReference>
<evidence type="ECO:0000313" key="6">
    <source>
        <dbReference type="EMBL" id="SED27470.1"/>
    </source>
</evidence>
<evidence type="ECO:0000259" key="5">
    <source>
        <dbReference type="Pfam" id="PF00296"/>
    </source>
</evidence>
<dbReference type="AlphaFoldDB" id="A0A1H4ZDM6"/>
<dbReference type="InterPro" id="IPR036661">
    <property type="entry name" value="Luciferase-like_sf"/>
</dbReference>
<sequence>MSTPTHHPDLHFGWFLPTNGDTTAFGDPDKSTAPSLELFERVAKAAEAAGFEYALVPVQTACYEAWISCAMVAARTERLTLLVAARPGVIAPTVTAKMISTFDQLSGGRVAINLIAGGSPTEMAGDGLFHDHDARYRLMDETVEIMKRVWTERSPVTHRGEHFTVEGAVVRPRPLQKPYPEFYLGGMSDAAVDVCAKHADVYLFWGDRPESIAQKIAEAKERAALYGREDQIRFGMRLQVIVRDTEAEAWNAAEALIANADKQNARTDDWTESKAQDRMQELVQAENYRLGDHLWSGITTVRPGAGVAVVGDPQQVADTLSKFVDVGCTSFCLSGYPHDEEATRFGRDVMPLMRQRASVVAAG</sequence>
<organism evidence="6 7">
    <name type="scientific">Rhodococcus jostii</name>
    <dbReference type="NCBI Taxonomy" id="132919"/>
    <lineage>
        <taxon>Bacteria</taxon>
        <taxon>Bacillati</taxon>
        <taxon>Actinomycetota</taxon>
        <taxon>Actinomycetes</taxon>
        <taxon>Mycobacteriales</taxon>
        <taxon>Nocardiaceae</taxon>
        <taxon>Rhodococcus</taxon>
    </lineage>
</organism>
<evidence type="ECO:0000313" key="7">
    <source>
        <dbReference type="Proteomes" id="UP000183407"/>
    </source>
</evidence>
<dbReference type="PANTHER" id="PTHR42847">
    <property type="entry name" value="ALKANESULFONATE MONOOXYGENASE"/>
    <property type="match status" value="1"/>
</dbReference>
<dbReference type="PANTHER" id="PTHR42847:SF4">
    <property type="entry name" value="ALKANESULFONATE MONOOXYGENASE-RELATED"/>
    <property type="match status" value="1"/>
</dbReference>